<feature type="domain" description="HMA" evidence="11">
    <location>
        <begin position="4"/>
        <end position="70"/>
    </location>
</feature>
<dbReference type="Gene3D" id="3.30.70.100">
    <property type="match status" value="1"/>
</dbReference>
<evidence type="ECO:0000256" key="5">
    <source>
        <dbReference type="ARBA" id="ARBA00022741"/>
    </source>
</evidence>
<feature type="transmembrane region" description="Helical" evidence="10">
    <location>
        <begin position="434"/>
        <end position="461"/>
    </location>
</feature>
<dbReference type="InterPro" id="IPR008250">
    <property type="entry name" value="ATPase_P-typ_transduc_dom_A_sf"/>
</dbReference>
<dbReference type="InterPro" id="IPR023298">
    <property type="entry name" value="ATPase_P-typ_TM_dom_sf"/>
</dbReference>
<sequence length="810" mass="89607">MRVVKEKLRIIGVDCPACVYSINKELSRLKGIIKVDISAVDGTAIIEYDVDVVGLREIADAIRRAGYDVEKNHLTLTLPIDEEAIPQVEERISGLRGVFLCRASPVTKTAKISFNPYSISREELLSELRRLGLSYEEVSAEKIKTELEEKEERKQLWVLIAFALGLFAVVYHSVGMLYKHPPLWEYRGELLFAVATVVLALSRDTVTNGFKSLFKLTPTMESLIALSATSTYLISLVVLASRPGSQEVFFEASAGVLGFVGLGKYLEARIKSRALSLIKTFEESQVSQARLIINNEARQVSVSEVRPGDVIEVKAGEVIPLDGVVVKGWGYVDESMLTGESRPVYKSEERRDPVYAGSTLINGYIRVRVTRTGEDTVLSRIIEAVREAQYIKPRYQMLADRLVGRLTWGVIALSIGTFTYWLLAGETLFKSTIFMASVLAITCPCPLGIAIPLATSLGTYISIKKGLVMKRGDVFERILEVRRVYFDKTGTLTTGSPVLEDIVIKSNELSREELMMLVCSAERRSEHPLSRAVMSICESTGMITVEPERYDNLQGLGIVSVINSHQVVIGTERLIENMGIAVSDEDKEEIAELSGRGYTVSLVAVDNTYAGYLVFRDKIREDSRELIEYLRRKGLVTGILTGDRWEHARLISRELSVDEVHAELTPEEKADIIEEKARSNEKVMYIGDGINDAIAISKAHVGVAVSNASDIAKQAGDVVVTSASLLSIKELFELSKAVMNKAKTNLAWAFIYNLTLIPIAMGALYKPLGVMLMPEQAAIAMILSDISVVLNSTTLLKHLGRAHEKKESLT</sequence>
<feature type="transmembrane region" description="Helical" evidence="10">
    <location>
        <begin position="223"/>
        <end position="242"/>
    </location>
</feature>
<evidence type="ECO:0000256" key="2">
    <source>
        <dbReference type="ARBA" id="ARBA00006024"/>
    </source>
</evidence>
<dbReference type="GO" id="GO:0016020">
    <property type="term" value="C:membrane"/>
    <property type="evidence" value="ECO:0007669"/>
    <property type="project" value="InterPro"/>
</dbReference>
<comment type="subcellular location">
    <subcellularLocation>
        <location evidence="1">Endomembrane system</location>
        <topology evidence="1">Multi-pass membrane protein</topology>
    </subcellularLocation>
</comment>
<dbReference type="CDD" id="cd00371">
    <property type="entry name" value="HMA"/>
    <property type="match status" value="1"/>
</dbReference>
<dbReference type="InterPro" id="IPR059000">
    <property type="entry name" value="ATPase_P-type_domA"/>
</dbReference>
<dbReference type="Pfam" id="PF00403">
    <property type="entry name" value="HMA"/>
    <property type="match status" value="1"/>
</dbReference>
<dbReference type="PANTHER" id="PTHR43520:SF8">
    <property type="entry name" value="P-TYPE CU(+) TRANSPORTER"/>
    <property type="match status" value="1"/>
</dbReference>
<keyword evidence="3 10" id="KW-0812">Transmembrane</keyword>
<dbReference type="GO" id="GO:0005507">
    <property type="term" value="F:copper ion binding"/>
    <property type="evidence" value="ECO:0007669"/>
    <property type="project" value="TreeGrafter"/>
</dbReference>
<dbReference type="PROSITE" id="PS00154">
    <property type="entry name" value="ATPASE_E1_E2"/>
    <property type="match status" value="1"/>
</dbReference>
<gene>
    <name evidence="12" type="ORF">ENO04_03575</name>
</gene>
<dbReference type="AlphaFoldDB" id="A0A7C1E9V4"/>
<dbReference type="SFLD" id="SFLDG00002">
    <property type="entry name" value="C1.7:_P-type_atpase_like"/>
    <property type="match status" value="1"/>
</dbReference>
<keyword evidence="7" id="KW-1278">Translocase</keyword>
<dbReference type="GO" id="GO:0012505">
    <property type="term" value="C:endomembrane system"/>
    <property type="evidence" value="ECO:0007669"/>
    <property type="project" value="UniProtKB-SubCell"/>
</dbReference>
<keyword evidence="6" id="KW-0067">ATP-binding</keyword>
<dbReference type="InterPro" id="IPR018303">
    <property type="entry name" value="ATPase_P-typ_P_site"/>
</dbReference>
<evidence type="ECO:0000256" key="6">
    <source>
        <dbReference type="ARBA" id="ARBA00022840"/>
    </source>
</evidence>
<dbReference type="SUPFAM" id="SSF56784">
    <property type="entry name" value="HAD-like"/>
    <property type="match status" value="1"/>
</dbReference>
<dbReference type="NCBIfam" id="TIGR01525">
    <property type="entry name" value="ATPase-IB_hvy"/>
    <property type="match status" value="1"/>
</dbReference>
<evidence type="ECO:0000256" key="1">
    <source>
        <dbReference type="ARBA" id="ARBA00004127"/>
    </source>
</evidence>
<name>A0A7C1E9V4_9CREN</name>
<dbReference type="EMBL" id="DSDY01000113">
    <property type="protein sequence ID" value="HDS10681.1"/>
    <property type="molecule type" value="Genomic_DNA"/>
</dbReference>
<dbReference type="GO" id="GO:0016887">
    <property type="term" value="F:ATP hydrolysis activity"/>
    <property type="evidence" value="ECO:0007669"/>
    <property type="project" value="InterPro"/>
</dbReference>
<keyword evidence="4" id="KW-0479">Metal-binding</keyword>
<keyword evidence="8 10" id="KW-1133">Transmembrane helix</keyword>
<protein>
    <submittedName>
        <fullName evidence="12">Heavy metal translocating P-type ATPase</fullName>
    </submittedName>
</protein>
<dbReference type="PROSITE" id="PS50846">
    <property type="entry name" value="HMA_2"/>
    <property type="match status" value="1"/>
</dbReference>
<dbReference type="InterPro" id="IPR023299">
    <property type="entry name" value="ATPase_P-typ_cyto_dom_N"/>
</dbReference>
<keyword evidence="9 10" id="KW-0472">Membrane</keyword>
<dbReference type="SFLD" id="SFLDF00027">
    <property type="entry name" value="p-type_atpase"/>
    <property type="match status" value="1"/>
</dbReference>
<dbReference type="GO" id="GO:0055070">
    <property type="term" value="P:copper ion homeostasis"/>
    <property type="evidence" value="ECO:0007669"/>
    <property type="project" value="TreeGrafter"/>
</dbReference>
<feature type="transmembrane region" description="Helical" evidence="10">
    <location>
        <begin position="402"/>
        <end position="422"/>
    </location>
</feature>
<dbReference type="InterPro" id="IPR006121">
    <property type="entry name" value="HMA_dom"/>
</dbReference>
<dbReference type="InterPro" id="IPR036163">
    <property type="entry name" value="HMA_dom_sf"/>
</dbReference>
<dbReference type="Pfam" id="PF00122">
    <property type="entry name" value="E1-E2_ATPase"/>
    <property type="match status" value="1"/>
</dbReference>
<dbReference type="InterPro" id="IPR027256">
    <property type="entry name" value="P-typ_ATPase_IB"/>
</dbReference>
<keyword evidence="5" id="KW-0547">Nucleotide-binding</keyword>
<dbReference type="SUPFAM" id="SSF81665">
    <property type="entry name" value="Calcium ATPase, transmembrane domain M"/>
    <property type="match status" value="1"/>
</dbReference>
<evidence type="ECO:0000256" key="4">
    <source>
        <dbReference type="ARBA" id="ARBA00022723"/>
    </source>
</evidence>
<dbReference type="PRINTS" id="PR00119">
    <property type="entry name" value="CATATPASE"/>
</dbReference>
<dbReference type="SUPFAM" id="SSF55008">
    <property type="entry name" value="HMA, heavy metal-associated domain"/>
    <property type="match status" value="1"/>
</dbReference>
<dbReference type="Gene3D" id="3.40.50.1000">
    <property type="entry name" value="HAD superfamily/HAD-like"/>
    <property type="match status" value="1"/>
</dbReference>
<dbReference type="GO" id="GO:0043682">
    <property type="term" value="F:P-type divalent copper transporter activity"/>
    <property type="evidence" value="ECO:0007669"/>
    <property type="project" value="TreeGrafter"/>
</dbReference>
<evidence type="ECO:0000256" key="9">
    <source>
        <dbReference type="ARBA" id="ARBA00023136"/>
    </source>
</evidence>
<comment type="caution">
    <text evidence="12">The sequence shown here is derived from an EMBL/GenBank/DDBJ whole genome shotgun (WGS) entry which is preliminary data.</text>
</comment>
<evidence type="ECO:0000256" key="10">
    <source>
        <dbReference type="SAM" id="Phobius"/>
    </source>
</evidence>
<dbReference type="InterPro" id="IPR036412">
    <property type="entry name" value="HAD-like_sf"/>
</dbReference>
<evidence type="ECO:0000313" key="12">
    <source>
        <dbReference type="EMBL" id="HDS10681.1"/>
    </source>
</evidence>
<dbReference type="InterPro" id="IPR044492">
    <property type="entry name" value="P_typ_ATPase_HD_dom"/>
</dbReference>
<feature type="transmembrane region" description="Helical" evidence="10">
    <location>
        <begin position="156"/>
        <end position="178"/>
    </location>
</feature>
<comment type="similarity">
    <text evidence="2">Belongs to the cation transport ATPase (P-type) (TC 3.A.3) family. Type IB subfamily.</text>
</comment>
<feature type="transmembrane region" description="Helical" evidence="10">
    <location>
        <begin position="746"/>
        <end position="765"/>
    </location>
</feature>
<accession>A0A7C1E9V4</accession>
<evidence type="ECO:0000256" key="7">
    <source>
        <dbReference type="ARBA" id="ARBA00022967"/>
    </source>
</evidence>
<evidence type="ECO:0000256" key="8">
    <source>
        <dbReference type="ARBA" id="ARBA00022989"/>
    </source>
</evidence>
<dbReference type="Pfam" id="PF00702">
    <property type="entry name" value="Hydrolase"/>
    <property type="match status" value="1"/>
</dbReference>
<dbReference type="InterPro" id="IPR001757">
    <property type="entry name" value="P_typ_ATPase"/>
</dbReference>
<dbReference type="InterPro" id="IPR023214">
    <property type="entry name" value="HAD_sf"/>
</dbReference>
<evidence type="ECO:0000256" key="3">
    <source>
        <dbReference type="ARBA" id="ARBA00022692"/>
    </source>
</evidence>
<dbReference type="NCBIfam" id="TIGR01494">
    <property type="entry name" value="ATPase_P-type"/>
    <property type="match status" value="1"/>
</dbReference>
<dbReference type="FunFam" id="2.70.150.10:FF:000002">
    <property type="entry name" value="Copper-transporting ATPase 1, putative"/>
    <property type="match status" value="1"/>
</dbReference>
<dbReference type="SUPFAM" id="SSF81653">
    <property type="entry name" value="Calcium ATPase, transduction domain A"/>
    <property type="match status" value="1"/>
</dbReference>
<organism evidence="12">
    <name type="scientific">Fervidicoccus fontis</name>
    <dbReference type="NCBI Taxonomy" id="683846"/>
    <lineage>
        <taxon>Archaea</taxon>
        <taxon>Thermoproteota</taxon>
        <taxon>Thermoprotei</taxon>
        <taxon>Fervidicoccales</taxon>
        <taxon>Fervidicoccaceae</taxon>
        <taxon>Fervidicoccus</taxon>
    </lineage>
</organism>
<dbReference type="SFLD" id="SFLDS00003">
    <property type="entry name" value="Haloacid_Dehalogenase"/>
    <property type="match status" value="1"/>
</dbReference>
<reference evidence="12" key="1">
    <citation type="journal article" date="2020" name="mSystems">
        <title>Genome- and Community-Level Interaction Insights into Carbon Utilization and Element Cycling Functions of Hydrothermarchaeota in Hydrothermal Sediment.</title>
        <authorList>
            <person name="Zhou Z."/>
            <person name="Liu Y."/>
            <person name="Xu W."/>
            <person name="Pan J."/>
            <person name="Luo Z.H."/>
            <person name="Li M."/>
        </authorList>
    </citation>
    <scope>NUCLEOTIDE SEQUENCE [LARGE SCALE GENOMIC DNA]</scope>
    <source>
        <strain evidence="12">SpSt-123</strain>
    </source>
</reference>
<proteinExistence type="inferred from homology"/>
<dbReference type="GO" id="GO:0005524">
    <property type="term" value="F:ATP binding"/>
    <property type="evidence" value="ECO:0007669"/>
    <property type="project" value="UniProtKB-KW"/>
</dbReference>
<dbReference type="Gene3D" id="2.70.150.10">
    <property type="entry name" value="Calcium-transporting ATPase, cytoplasmic transduction domain A"/>
    <property type="match status" value="1"/>
</dbReference>
<evidence type="ECO:0000259" key="11">
    <source>
        <dbReference type="PROSITE" id="PS50846"/>
    </source>
</evidence>
<dbReference type="PANTHER" id="PTHR43520">
    <property type="entry name" value="ATP7, ISOFORM B"/>
    <property type="match status" value="1"/>
</dbReference>
<dbReference type="NCBIfam" id="TIGR01511">
    <property type="entry name" value="ATPase-IB1_Cu"/>
    <property type="match status" value="1"/>
</dbReference>
<dbReference type="Gene3D" id="3.40.1110.10">
    <property type="entry name" value="Calcium-transporting ATPase, cytoplasmic domain N"/>
    <property type="match status" value="1"/>
</dbReference>